<dbReference type="PROSITE" id="PS51257">
    <property type="entry name" value="PROKAR_LIPOPROTEIN"/>
    <property type="match status" value="1"/>
</dbReference>
<keyword evidence="1" id="KW-0812">Transmembrane</keyword>
<evidence type="ECO:0000256" key="1">
    <source>
        <dbReference type="SAM" id="Phobius"/>
    </source>
</evidence>
<dbReference type="AlphaFoldDB" id="A0A087UQN6"/>
<organism evidence="2 3">
    <name type="scientific">Stegodyphus mimosarum</name>
    <name type="common">African social velvet spider</name>
    <dbReference type="NCBI Taxonomy" id="407821"/>
    <lineage>
        <taxon>Eukaryota</taxon>
        <taxon>Metazoa</taxon>
        <taxon>Ecdysozoa</taxon>
        <taxon>Arthropoda</taxon>
        <taxon>Chelicerata</taxon>
        <taxon>Arachnida</taxon>
        <taxon>Araneae</taxon>
        <taxon>Araneomorphae</taxon>
        <taxon>Entelegynae</taxon>
        <taxon>Eresoidea</taxon>
        <taxon>Eresidae</taxon>
        <taxon>Stegodyphus</taxon>
    </lineage>
</organism>
<protein>
    <submittedName>
        <fullName evidence="2">Uncharacterized protein</fullName>
    </submittedName>
</protein>
<evidence type="ECO:0000313" key="3">
    <source>
        <dbReference type="Proteomes" id="UP000054359"/>
    </source>
</evidence>
<proteinExistence type="predicted"/>
<keyword evidence="1" id="KW-0472">Membrane</keyword>
<feature type="transmembrane region" description="Helical" evidence="1">
    <location>
        <begin position="7"/>
        <end position="27"/>
    </location>
</feature>
<dbReference type="Proteomes" id="UP000054359">
    <property type="component" value="Unassembled WGS sequence"/>
</dbReference>
<feature type="transmembrane region" description="Helical" evidence="1">
    <location>
        <begin position="39"/>
        <end position="61"/>
    </location>
</feature>
<keyword evidence="3" id="KW-1185">Reference proteome</keyword>
<evidence type="ECO:0000313" key="2">
    <source>
        <dbReference type="EMBL" id="KFM79675.1"/>
    </source>
</evidence>
<accession>A0A087UQN6</accession>
<sequence>MKCIFYLFIFFVTEIFGYLLCICQTFLGSCAFTVCNFQFSTLPIMTTISLSANLLAFSYLLV</sequence>
<dbReference type="EMBL" id="KK121072">
    <property type="protein sequence ID" value="KFM79675.1"/>
    <property type="molecule type" value="Genomic_DNA"/>
</dbReference>
<gene>
    <name evidence="2" type="ORF">X975_16431</name>
</gene>
<keyword evidence="1" id="KW-1133">Transmembrane helix</keyword>
<name>A0A087UQN6_STEMI</name>
<reference evidence="2 3" key="1">
    <citation type="submission" date="2013-11" db="EMBL/GenBank/DDBJ databases">
        <title>Genome sequencing of Stegodyphus mimosarum.</title>
        <authorList>
            <person name="Bechsgaard J."/>
        </authorList>
    </citation>
    <scope>NUCLEOTIDE SEQUENCE [LARGE SCALE GENOMIC DNA]</scope>
</reference>
<feature type="non-terminal residue" evidence="2">
    <location>
        <position position="62"/>
    </location>
</feature>